<dbReference type="Proteomes" id="UP001530400">
    <property type="component" value="Unassembled WGS sequence"/>
</dbReference>
<dbReference type="InterPro" id="IPR037992">
    <property type="entry name" value="TRAPPC6/Trs33"/>
</dbReference>
<accession>A0ABD3QAV4</accession>
<dbReference type="InterPro" id="IPR024096">
    <property type="entry name" value="NO_sig/Golgi_transp_ligand-bd"/>
</dbReference>
<feature type="compositionally biased region" description="Low complexity" evidence="2">
    <location>
        <begin position="131"/>
        <end position="143"/>
    </location>
</feature>
<protein>
    <recommendedName>
        <fullName evidence="5">Trafficking protein particle complex subunit 6B</fullName>
    </recommendedName>
</protein>
<dbReference type="AlphaFoldDB" id="A0ABD3QAV4"/>
<organism evidence="3 4">
    <name type="scientific">Cyclotella atomus</name>
    <dbReference type="NCBI Taxonomy" id="382360"/>
    <lineage>
        <taxon>Eukaryota</taxon>
        <taxon>Sar</taxon>
        <taxon>Stramenopiles</taxon>
        <taxon>Ochrophyta</taxon>
        <taxon>Bacillariophyta</taxon>
        <taxon>Coscinodiscophyceae</taxon>
        <taxon>Thalassiosirophycidae</taxon>
        <taxon>Stephanodiscales</taxon>
        <taxon>Stephanodiscaceae</taxon>
        <taxon>Cyclotella</taxon>
    </lineage>
</organism>
<comment type="caution">
    <text evidence="3">The sequence shown here is derived from an EMBL/GenBank/DDBJ whole genome shotgun (WGS) entry which is preliminary data.</text>
</comment>
<dbReference type="InterPro" id="IPR007194">
    <property type="entry name" value="TRAPP_component"/>
</dbReference>
<dbReference type="SUPFAM" id="SSF111126">
    <property type="entry name" value="Ligand-binding domain in the NO signalling and Golgi transport"/>
    <property type="match status" value="1"/>
</dbReference>
<comment type="similarity">
    <text evidence="1">Belongs to the TRAPP small subunits family. BET3 subfamily.</text>
</comment>
<gene>
    <name evidence="3" type="ORF">ACHAWO_006642</name>
</gene>
<name>A0ABD3QAV4_9STRA</name>
<evidence type="ECO:0008006" key="5">
    <source>
        <dbReference type="Google" id="ProtNLM"/>
    </source>
</evidence>
<dbReference type="CDD" id="cd14944">
    <property type="entry name" value="TRAPPC6A_Trs33"/>
    <property type="match status" value="1"/>
</dbReference>
<proteinExistence type="inferred from homology"/>
<evidence type="ECO:0000256" key="2">
    <source>
        <dbReference type="SAM" id="MobiDB-lite"/>
    </source>
</evidence>
<dbReference type="Pfam" id="PF04051">
    <property type="entry name" value="TRAPP"/>
    <property type="match status" value="1"/>
</dbReference>
<feature type="region of interest" description="Disordered" evidence="2">
    <location>
        <begin position="1"/>
        <end position="50"/>
    </location>
</feature>
<feature type="compositionally biased region" description="Low complexity" evidence="2">
    <location>
        <begin position="25"/>
        <end position="36"/>
    </location>
</feature>
<reference evidence="3 4" key="1">
    <citation type="submission" date="2024-10" db="EMBL/GenBank/DDBJ databases">
        <title>Updated reference genomes for cyclostephanoid diatoms.</title>
        <authorList>
            <person name="Roberts W.R."/>
            <person name="Alverson A.J."/>
        </authorList>
    </citation>
    <scope>NUCLEOTIDE SEQUENCE [LARGE SCALE GENOMIC DNA]</scope>
    <source>
        <strain evidence="3 4">AJA010-31</strain>
    </source>
</reference>
<feature type="region of interest" description="Disordered" evidence="2">
    <location>
        <begin position="131"/>
        <end position="152"/>
    </location>
</feature>
<dbReference type="PANTHER" id="PTHR12817:SF0">
    <property type="entry name" value="GEO08327P1"/>
    <property type="match status" value="1"/>
</dbReference>
<evidence type="ECO:0000256" key="1">
    <source>
        <dbReference type="ARBA" id="ARBA00006218"/>
    </source>
</evidence>
<dbReference type="Gene3D" id="3.30.1380.20">
    <property type="entry name" value="Trafficking protein particle complex subunit 3"/>
    <property type="match status" value="1"/>
</dbReference>
<evidence type="ECO:0000313" key="3">
    <source>
        <dbReference type="EMBL" id="KAL3797006.1"/>
    </source>
</evidence>
<dbReference type="EMBL" id="JALLPJ020000268">
    <property type="protein sequence ID" value="KAL3797006.1"/>
    <property type="molecule type" value="Genomic_DNA"/>
</dbReference>
<evidence type="ECO:0000313" key="4">
    <source>
        <dbReference type="Proteomes" id="UP001530400"/>
    </source>
</evidence>
<dbReference type="PANTHER" id="PTHR12817">
    <property type="entry name" value="TRAFFICKING PROTEIN PARTICLE COMPLEX SUBUNIT 6B"/>
    <property type="match status" value="1"/>
</dbReference>
<sequence>MATTAPPLSSPAGIAPLPPNPTPNRPSSAPNTSSSNQVFPAQGPPSDHVSEPAYEFLLSEIIQWVERDEKRVALEAKRVQQMAGDKQTEEGSTTEDDAAAVMAAERSAARIERMGYDVGYRLCERLAQHRPLLGPGSPSPESGDGFGSVGGAAGGNNNPLVMGGGGHHTVMDPKTQLEAVKFLCKEFWTEVFRKQIDKLQTNHRGVFVLKDLELKWLRRLPPDEESARVGAIRILAFPCGLIRGALACLGLSGAVVSCDFLADGKSMASCSFNIKVK</sequence>
<keyword evidence="4" id="KW-1185">Reference proteome</keyword>